<comment type="caution">
    <text evidence="2">The sequence shown here is derived from an EMBL/GenBank/DDBJ whole genome shotgun (WGS) entry which is preliminary data.</text>
</comment>
<protein>
    <submittedName>
        <fullName evidence="2">Uncharacterized protein</fullName>
    </submittedName>
</protein>
<evidence type="ECO:0000256" key="1">
    <source>
        <dbReference type="SAM" id="MobiDB-lite"/>
    </source>
</evidence>
<evidence type="ECO:0000313" key="3">
    <source>
        <dbReference type="Proteomes" id="UP001153148"/>
    </source>
</evidence>
<gene>
    <name evidence="2" type="ORF">TPAB3V08_LOCUS3236</name>
</gene>
<dbReference type="EMBL" id="CAJPIN010003571">
    <property type="protein sequence ID" value="CAG2056242.1"/>
    <property type="molecule type" value="Genomic_DNA"/>
</dbReference>
<reference evidence="2" key="1">
    <citation type="submission" date="2021-03" db="EMBL/GenBank/DDBJ databases">
        <authorList>
            <person name="Tran Van P."/>
        </authorList>
    </citation>
    <scope>NUCLEOTIDE SEQUENCE</scope>
</reference>
<feature type="region of interest" description="Disordered" evidence="1">
    <location>
        <begin position="88"/>
        <end position="117"/>
    </location>
</feature>
<proteinExistence type="predicted"/>
<feature type="non-terminal residue" evidence="2">
    <location>
        <position position="1"/>
    </location>
</feature>
<dbReference type="Proteomes" id="UP001153148">
    <property type="component" value="Unassembled WGS sequence"/>
</dbReference>
<keyword evidence="3" id="KW-1185">Reference proteome</keyword>
<name>A0ABN7NNQ1_TIMPD</name>
<sequence>QLMHAIAMVHKMQRLALNNSSSMDVDEAHKCTTIEEEVEGEEEGTIHLPLPANIYFCSLARSFYHYFETPRQAYHAATVIRQMQRMALSSNTNSSGRSNVLDSNTQRNDANGAPGSN</sequence>
<organism evidence="2 3">
    <name type="scientific">Timema podura</name>
    <name type="common">Walking stick</name>
    <dbReference type="NCBI Taxonomy" id="61482"/>
    <lineage>
        <taxon>Eukaryota</taxon>
        <taxon>Metazoa</taxon>
        <taxon>Ecdysozoa</taxon>
        <taxon>Arthropoda</taxon>
        <taxon>Hexapoda</taxon>
        <taxon>Insecta</taxon>
        <taxon>Pterygota</taxon>
        <taxon>Neoptera</taxon>
        <taxon>Polyneoptera</taxon>
        <taxon>Phasmatodea</taxon>
        <taxon>Timematodea</taxon>
        <taxon>Timematoidea</taxon>
        <taxon>Timematidae</taxon>
        <taxon>Timema</taxon>
    </lineage>
</organism>
<evidence type="ECO:0000313" key="2">
    <source>
        <dbReference type="EMBL" id="CAG2056242.1"/>
    </source>
</evidence>
<accession>A0ABN7NNQ1</accession>